<sequence length="360" mass="39557">MRILDKYIITELMWPFIFGVCAFSSMFVGGGTMYRIAQYISKFGASTVVVAKLFIYSLPGVVVLTFPMSTLLATLLCYGRLSASSELIAMRAAGLSFYRLTAPVLITAFFISAFAVVFSETVVPAANEAYNATINTEIKGNTRPKSQEHMVILEKSKDGIGRLTYARRYDETTAVMQQVTVQEFENNRPVRIETADTAVRYDGGMALENGAIQDIVSSDSSRTMFFNQQYLPVENKTAKVSEQKHSDEMTIRELKRAAAKLPDGERKKNAYLIELHKRAAIPSACLFFALIGAPLALSSPRTSSASGLGYSIIIIFLYYMVMTVGTTMGQNGVLPAMLAAWLPNIAALVTGLYLLRRAAT</sequence>
<keyword evidence="4 6" id="KW-1133">Transmembrane helix</keyword>
<evidence type="ECO:0000256" key="6">
    <source>
        <dbReference type="SAM" id="Phobius"/>
    </source>
</evidence>
<dbReference type="RefSeq" id="WP_094603412.1">
    <property type="nucleotide sequence ID" value="NZ_CP155573.1"/>
</dbReference>
<evidence type="ECO:0000256" key="1">
    <source>
        <dbReference type="ARBA" id="ARBA00004651"/>
    </source>
</evidence>
<evidence type="ECO:0008006" key="9">
    <source>
        <dbReference type="Google" id="ProtNLM"/>
    </source>
</evidence>
<evidence type="ECO:0000313" key="7">
    <source>
        <dbReference type="EMBL" id="XFO65344.1"/>
    </source>
</evidence>
<dbReference type="InterPro" id="IPR005495">
    <property type="entry name" value="LptG/LptF_permease"/>
</dbReference>
<dbReference type="Proteomes" id="UP000216752">
    <property type="component" value="Chromosome"/>
</dbReference>
<keyword evidence="5 6" id="KW-0472">Membrane</keyword>
<evidence type="ECO:0000256" key="4">
    <source>
        <dbReference type="ARBA" id="ARBA00022989"/>
    </source>
</evidence>
<keyword evidence="2" id="KW-1003">Cell membrane</keyword>
<feature type="transmembrane region" description="Helical" evidence="6">
    <location>
        <begin position="97"/>
        <end position="118"/>
    </location>
</feature>
<reference evidence="7" key="1">
    <citation type="submission" date="2024-05" db="EMBL/GenBank/DDBJ databases">
        <title>Isolation and characterization of Sporomusa carbonis sp. nov., a carboxydotrophic hydrogenogen in the genus of Sporomusa isolated from a charcoal burning pile.</title>
        <authorList>
            <person name="Boeer T."/>
            <person name="Rosenbaum F."/>
            <person name="Eysell L."/>
            <person name="Mueller V."/>
            <person name="Daniel R."/>
            <person name="Poehlein A."/>
        </authorList>
    </citation>
    <scope>NUCLEOTIDE SEQUENCE [LARGE SCALE GENOMIC DNA]</scope>
    <source>
        <strain evidence="7">DSM 10669</strain>
    </source>
</reference>
<name>A0ABZ3II54_9FIRM</name>
<feature type="transmembrane region" description="Helical" evidence="6">
    <location>
        <begin position="304"/>
        <end position="321"/>
    </location>
</feature>
<protein>
    <recommendedName>
        <fullName evidence="9">Lipopolysaccharide export system permease protein LptG</fullName>
    </recommendedName>
</protein>
<dbReference type="EMBL" id="CP155573">
    <property type="protein sequence ID" value="XFO65344.1"/>
    <property type="molecule type" value="Genomic_DNA"/>
</dbReference>
<keyword evidence="3 6" id="KW-0812">Transmembrane</keyword>
<feature type="transmembrane region" description="Helical" evidence="6">
    <location>
        <begin position="279"/>
        <end position="297"/>
    </location>
</feature>
<evidence type="ECO:0000313" key="8">
    <source>
        <dbReference type="Proteomes" id="UP000216752"/>
    </source>
</evidence>
<accession>A0ABZ3II54</accession>
<gene>
    <name evidence="7" type="ORF">SPSIL_014530</name>
</gene>
<feature type="transmembrane region" description="Helical" evidence="6">
    <location>
        <begin position="12"/>
        <end position="34"/>
    </location>
</feature>
<feature type="transmembrane region" description="Helical" evidence="6">
    <location>
        <begin position="333"/>
        <end position="355"/>
    </location>
</feature>
<proteinExistence type="predicted"/>
<dbReference type="PANTHER" id="PTHR33529:SF6">
    <property type="entry name" value="YJGP_YJGQ FAMILY PERMEASE"/>
    <property type="match status" value="1"/>
</dbReference>
<evidence type="ECO:0000256" key="3">
    <source>
        <dbReference type="ARBA" id="ARBA00022692"/>
    </source>
</evidence>
<evidence type="ECO:0000256" key="5">
    <source>
        <dbReference type="ARBA" id="ARBA00023136"/>
    </source>
</evidence>
<feature type="transmembrane region" description="Helical" evidence="6">
    <location>
        <begin position="54"/>
        <end position="76"/>
    </location>
</feature>
<organism evidence="7 8">
    <name type="scientific">Sporomusa silvacetica DSM 10669</name>
    <dbReference type="NCBI Taxonomy" id="1123289"/>
    <lineage>
        <taxon>Bacteria</taxon>
        <taxon>Bacillati</taxon>
        <taxon>Bacillota</taxon>
        <taxon>Negativicutes</taxon>
        <taxon>Selenomonadales</taxon>
        <taxon>Sporomusaceae</taxon>
        <taxon>Sporomusa</taxon>
    </lineage>
</organism>
<comment type="subcellular location">
    <subcellularLocation>
        <location evidence="1">Cell membrane</location>
        <topology evidence="1">Multi-pass membrane protein</topology>
    </subcellularLocation>
</comment>
<evidence type="ECO:0000256" key="2">
    <source>
        <dbReference type="ARBA" id="ARBA00022475"/>
    </source>
</evidence>
<keyword evidence="8" id="KW-1185">Reference proteome</keyword>
<dbReference type="Pfam" id="PF03739">
    <property type="entry name" value="LptF_LptG"/>
    <property type="match status" value="1"/>
</dbReference>
<dbReference type="PANTHER" id="PTHR33529">
    <property type="entry name" value="SLR0882 PROTEIN-RELATED"/>
    <property type="match status" value="1"/>
</dbReference>